<evidence type="ECO:0000313" key="8">
    <source>
        <dbReference type="EMBL" id="THV06015.1"/>
    </source>
</evidence>
<protein>
    <recommendedName>
        <fullName evidence="4">Exocyst complex component Sec8</fullName>
    </recommendedName>
</protein>
<feature type="compositionally biased region" description="Low complexity" evidence="5">
    <location>
        <begin position="16"/>
        <end position="27"/>
    </location>
</feature>
<dbReference type="GO" id="GO:0000145">
    <property type="term" value="C:exocyst"/>
    <property type="evidence" value="ECO:0007669"/>
    <property type="project" value="UniProtKB-UniRule"/>
</dbReference>
<name>A0A4S8MSK0_DENBC</name>
<feature type="domain" description="Exocyst complex component Sec8 N-terminal" evidence="6">
    <location>
        <begin position="203"/>
        <end position="341"/>
    </location>
</feature>
<proteinExistence type="inferred from homology"/>
<keyword evidence="2 4" id="KW-0268">Exocytosis</keyword>
<evidence type="ECO:0000256" key="1">
    <source>
        <dbReference type="ARBA" id="ARBA00022448"/>
    </source>
</evidence>
<feature type="compositionally biased region" description="Low complexity" evidence="5">
    <location>
        <begin position="49"/>
        <end position="69"/>
    </location>
</feature>
<dbReference type="GO" id="GO:0015031">
    <property type="term" value="P:protein transport"/>
    <property type="evidence" value="ECO:0007669"/>
    <property type="project" value="UniProtKB-KW"/>
</dbReference>
<gene>
    <name evidence="8" type="ORF">K435DRAFT_711977</name>
</gene>
<evidence type="ECO:0000256" key="2">
    <source>
        <dbReference type="ARBA" id="ARBA00022483"/>
    </source>
</evidence>
<keyword evidence="1 4" id="KW-0813">Transport</keyword>
<evidence type="ECO:0000313" key="9">
    <source>
        <dbReference type="Proteomes" id="UP000297245"/>
    </source>
</evidence>
<organism evidence="8 9">
    <name type="scientific">Dendrothele bispora (strain CBS 962.96)</name>
    <dbReference type="NCBI Taxonomy" id="1314807"/>
    <lineage>
        <taxon>Eukaryota</taxon>
        <taxon>Fungi</taxon>
        <taxon>Dikarya</taxon>
        <taxon>Basidiomycota</taxon>
        <taxon>Agaricomycotina</taxon>
        <taxon>Agaricomycetes</taxon>
        <taxon>Agaricomycetidae</taxon>
        <taxon>Agaricales</taxon>
        <taxon>Agaricales incertae sedis</taxon>
        <taxon>Dendrothele</taxon>
    </lineage>
</organism>
<comment type="function">
    <text evidence="4">Component of the exocyst complex involved in the docking of exocytic vesicles with fusion sites on the plasma membrane.</text>
</comment>
<dbReference type="InterPro" id="IPR039682">
    <property type="entry name" value="Sec8/EXOC4"/>
</dbReference>
<feature type="compositionally biased region" description="Basic and acidic residues" evidence="5">
    <location>
        <begin position="166"/>
        <end position="190"/>
    </location>
</feature>
<dbReference type="GO" id="GO:0006904">
    <property type="term" value="P:vesicle docking involved in exocytosis"/>
    <property type="evidence" value="ECO:0007669"/>
    <property type="project" value="InterPro"/>
</dbReference>
<evidence type="ECO:0000259" key="7">
    <source>
        <dbReference type="Pfam" id="PF20652"/>
    </source>
</evidence>
<evidence type="ECO:0000259" key="6">
    <source>
        <dbReference type="Pfam" id="PF04048"/>
    </source>
</evidence>
<keyword evidence="3 4" id="KW-0653">Protein transport</keyword>
<evidence type="ECO:0000256" key="5">
    <source>
        <dbReference type="SAM" id="MobiDB-lite"/>
    </source>
</evidence>
<comment type="similarity">
    <text evidence="4">Belongs to the SEC8 family.</text>
</comment>
<dbReference type="AlphaFoldDB" id="A0A4S8MSK0"/>
<feature type="region of interest" description="Disordered" evidence="5">
    <location>
        <begin position="1"/>
        <end position="198"/>
    </location>
</feature>
<evidence type="ECO:0000256" key="3">
    <source>
        <dbReference type="ARBA" id="ARBA00022927"/>
    </source>
</evidence>
<dbReference type="InterPro" id="IPR007191">
    <property type="entry name" value="Sec8_exocyst_N"/>
</dbReference>
<dbReference type="PANTHER" id="PTHR14146">
    <property type="entry name" value="EXOCYST COMPLEX COMPONENT 4"/>
    <property type="match status" value="1"/>
</dbReference>
<dbReference type="OrthoDB" id="272977at2759"/>
<dbReference type="Pfam" id="PF04048">
    <property type="entry name" value="Sec8_N"/>
    <property type="match status" value="1"/>
</dbReference>
<dbReference type="EMBL" id="ML179045">
    <property type="protein sequence ID" value="THV06015.1"/>
    <property type="molecule type" value="Genomic_DNA"/>
</dbReference>
<dbReference type="InterPro" id="IPR048630">
    <property type="entry name" value="Sec8_M"/>
</dbReference>
<evidence type="ECO:0000256" key="4">
    <source>
        <dbReference type="RuleBase" id="RU367079"/>
    </source>
</evidence>
<accession>A0A4S8MSK0</accession>
<dbReference type="GO" id="GO:0006893">
    <property type="term" value="P:Golgi to plasma membrane transport"/>
    <property type="evidence" value="ECO:0007669"/>
    <property type="project" value="TreeGrafter"/>
</dbReference>
<feature type="domain" description="Exocyst complex component Sec8 middle helical bundle" evidence="7">
    <location>
        <begin position="496"/>
        <end position="791"/>
    </location>
</feature>
<keyword evidence="9" id="KW-1185">Reference proteome</keyword>
<dbReference type="GO" id="GO:0090522">
    <property type="term" value="P:vesicle tethering involved in exocytosis"/>
    <property type="evidence" value="ECO:0007669"/>
    <property type="project" value="UniProtKB-UniRule"/>
</dbReference>
<sequence>MSRAPPFPTTTRRGRSPSLSNSNVSISPPIPAPMPTRPLQINRPPSRPTTPSNSTLSTSPRPSNSGPNGPARPQRSELRSRASDYSGSDSTYRDSVASNSYSDSPRSRNANINTNAAPYSSRSKPSQIGSPSRNTEETTPTSLTSVVSAFRAAGTRRRATEDEDMDYQKERMNEIENEKARQQRIREKAPGRRPNHKTRAGDIDAILDQIKDEWEFVIDPDFNTVDLALQLLDDSSASGKDVESFRRTKHVLSKALKGSVDKHYQAFAASLPHHASLLNHLSATQTQIDEARTSLQESKDALGSKRADLVQLWSRGQTLEEIMRLLDQIEQLKSVPDVLETLMSEKQLLQASVLLIRNLKIINKSDMLEIGAVSDLRAYLTSQEVALREILIDELHSHIYLKSFWCESRWAPYTPNQRTFPKVDFESETELKLSVLPPSSPSSPSFYQSRLTRYLNNLTLRPNDPPIDINASNVRNSSLGIPSASTSGSHLQNATNPESDSFSYIEIVLESLAILGKLGTALDIVAQRLSNEIYSLIDTTLEEVSDRAEFSRRNSVSTPSFVTERSEGVYIVPSDLAAAMSGKPQMICATSLRLAALESSAQQLDHEIIRDFFWTLFSKMDAVAQSLRVVYEVANRIGSRRDFRDSSGTKPGTLFSLTDIWISVQAEIKTLIYDYLTSEEEGNLSGRNPLSSINEILREGRFSRDRTKTIYRFADTDIKLITKTLRPHEDELTQVIKDTMPGLVQGATENAVQSVLSSVGTDDRLLGVGQHHRLLIKPNPFHVNILLQPTLAFLGRVTEVLPSDMEAIRALGTVLDNFVLQVYLPQLEEKVSLLFHQAITGPDAFQPDVFSKKLSAEPLMRAGIQLMALINSLCTMLQMTPFHRENYSRLILGVVIQFYQRCSDRFQDLVSSPSPNDSMTPYIALAAQWAQRPEITPCLAELLGTSESDAERQKNLCHQEIQLELECLGQDAVTKKDLVPSIRNLAALANLYRTITWFTSELSSLKDRTDDIPPTPQNLEPLSAAPYTPQPFLQSLGLPTDQISLPLTKEMALRFQALLKTYEQLAELILVTIRIDVRCRALHFLDFAMRGNYSVDNEASEPDPHIIDLNGDLGEIDDLVSIYLPRKARNFVFVGLSGLMEHILISSARCLQCPNEFGIRKILRNILALQQCVKTIASSKQNNDFEKVKRYFSLFFITPQQMLEGIQKEQAFSFDEYQTMLALQCGVDPNSSDPRTSQATNKNYSMYVIELHGLDPGLEGS</sequence>
<dbReference type="Pfam" id="PF20652">
    <property type="entry name" value="Sec8_C"/>
    <property type="match status" value="1"/>
</dbReference>
<dbReference type="PANTHER" id="PTHR14146:SF0">
    <property type="entry name" value="EXOCYST COMPLEX COMPONENT 4"/>
    <property type="match status" value="1"/>
</dbReference>
<reference evidence="8 9" key="1">
    <citation type="journal article" date="2019" name="Nat. Ecol. Evol.">
        <title>Megaphylogeny resolves global patterns of mushroom evolution.</title>
        <authorList>
            <person name="Varga T."/>
            <person name="Krizsan K."/>
            <person name="Foldi C."/>
            <person name="Dima B."/>
            <person name="Sanchez-Garcia M."/>
            <person name="Sanchez-Ramirez S."/>
            <person name="Szollosi G.J."/>
            <person name="Szarkandi J.G."/>
            <person name="Papp V."/>
            <person name="Albert L."/>
            <person name="Andreopoulos W."/>
            <person name="Angelini C."/>
            <person name="Antonin V."/>
            <person name="Barry K.W."/>
            <person name="Bougher N.L."/>
            <person name="Buchanan P."/>
            <person name="Buyck B."/>
            <person name="Bense V."/>
            <person name="Catcheside P."/>
            <person name="Chovatia M."/>
            <person name="Cooper J."/>
            <person name="Damon W."/>
            <person name="Desjardin D."/>
            <person name="Finy P."/>
            <person name="Geml J."/>
            <person name="Haridas S."/>
            <person name="Hughes K."/>
            <person name="Justo A."/>
            <person name="Karasinski D."/>
            <person name="Kautmanova I."/>
            <person name="Kiss B."/>
            <person name="Kocsube S."/>
            <person name="Kotiranta H."/>
            <person name="LaButti K.M."/>
            <person name="Lechner B.E."/>
            <person name="Liimatainen K."/>
            <person name="Lipzen A."/>
            <person name="Lukacs Z."/>
            <person name="Mihaltcheva S."/>
            <person name="Morgado L.N."/>
            <person name="Niskanen T."/>
            <person name="Noordeloos M.E."/>
            <person name="Ohm R.A."/>
            <person name="Ortiz-Santana B."/>
            <person name="Ovrebo C."/>
            <person name="Racz N."/>
            <person name="Riley R."/>
            <person name="Savchenko A."/>
            <person name="Shiryaev A."/>
            <person name="Soop K."/>
            <person name="Spirin V."/>
            <person name="Szebenyi C."/>
            <person name="Tomsovsky M."/>
            <person name="Tulloss R.E."/>
            <person name="Uehling J."/>
            <person name="Grigoriev I.V."/>
            <person name="Vagvolgyi C."/>
            <person name="Papp T."/>
            <person name="Martin F.M."/>
            <person name="Miettinen O."/>
            <person name="Hibbett D.S."/>
            <person name="Nagy L.G."/>
        </authorList>
    </citation>
    <scope>NUCLEOTIDE SEQUENCE [LARGE SCALE GENOMIC DNA]</scope>
    <source>
        <strain evidence="8 9">CBS 962.96</strain>
    </source>
</reference>
<dbReference type="Proteomes" id="UP000297245">
    <property type="component" value="Unassembled WGS sequence"/>
</dbReference>
<feature type="compositionally biased region" description="Polar residues" evidence="5">
    <location>
        <begin position="96"/>
        <end position="147"/>
    </location>
</feature>
<dbReference type="GO" id="GO:0006612">
    <property type="term" value="P:protein targeting to membrane"/>
    <property type="evidence" value="ECO:0007669"/>
    <property type="project" value="UniProtKB-UniRule"/>
</dbReference>